<reference evidence="1" key="1">
    <citation type="submission" date="2023-07" db="EMBL/GenBank/DDBJ databases">
        <title>Between Cages and Wild: Unraveling the Impact of Captivity on Animal Microbiomes and Antimicrobial Resistance.</title>
        <authorList>
            <person name="Schmartz G.P."/>
            <person name="Rehner J."/>
            <person name="Schuff M.J."/>
            <person name="Becker S.L."/>
            <person name="Kravczyk M."/>
            <person name="Gurevich A."/>
            <person name="Francke R."/>
            <person name="Mueller R."/>
            <person name="Keller V."/>
            <person name="Keller A."/>
        </authorList>
    </citation>
    <scope>NUCLEOTIDE SEQUENCE</scope>
    <source>
        <strain evidence="1">S12M_St_49</strain>
    </source>
</reference>
<evidence type="ECO:0000313" key="2">
    <source>
        <dbReference type="Proteomes" id="UP001168575"/>
    </source>
</evidence>
<proteinExistence type="predicted"/>
<organism evidence="1 2">
    <name type="scientific">Phoenicibacter congonensis</name>
    <dbReference type="NCBI Taxonomy" id="1944646"/>
    <lineage>
        <taxon>Bacteria</taxon>
        <taxon>Bacillati</taxon>
        <taxon>Actinomycetota</taxon>
        <taxon>Coriobacteriia</taxon>
        <taxon>Eggerthellales</taxon>
        <taxon>Eggerthellaceae</taxon>
        <taxon>Phoenicibacter</taxon>
    </lineage>
</organism>
<dbReference type="EMBL" id="JAUMVS010000146">
    <property type="protein sequence ID" value="MDO4842346.1"/>
    <property type="molecule type" value="Genomic_DNA"/>
</dbReference>
<comment type="caution">
    <text evidence="1">The sequence shown here is derived from an EMBL/GenBank/DDBJ whole genome shotgun (WGS) entry which is preliminary data.</text>
</comment>
<evidence type="ECO:0000313" key="1">
    <source>
        <dbReference type="EMBL" id="MDO4842346.1"/>
    </source>
</evidence>
<sequence length="98" mass="10900">MDNLKPLKSFLTDLITPIVEKAVKDAVPGKETGTPHNYIPVSQVAEEYGLAISTIYLRFSTGELTKHKQGNLTFVDRDELEKSIKARKLCATIAPKKK</sequence>
<dbReference type="Proteomes" id="UP001168575">
    <property type="component" value="Unassembled WGS sequence"/>
</dbReference>
<accession>A0AA43RKA0</accession>
<dbReference type="AlphaFoldDB" id="A0AA43RKA0"/>
<name>A0AA43RKA0_9ACTN</name>
<gene>
    <name evidence="1" type="ORF">Q3982_06700</name>
</gene>
<protein>
    <submittedName>
        <fullName evidence="1">Helix-turn-helix domain-containing protein</fullName>
    </submittedName>
</protein>
<keyword evidence="2" id="KW-1185">Reference proteome</keyword>